<protein>
    <submittedName>
        <fullName evidence="3">Uncharacterized protein</fullName>
    </submittedName>
</protein>
<dbReference type="EMBL" id="JXQW01000057">
    <property type="protein sequence ID" value="KIP97895.1"/>
    <property type="molecule type" value="Genomic_DNA"/>
</dbReference>
<feature type="transmembrane region" description="Helical" evidence="2">
    <location>
        <begin position="20"/>
        <end position="41"/>
    </location>
</feature>
<reference evidence="3 4" key="1">
    <citation type="submission" date="2014-12" db="EMBL/GenBank/DDBJ databases">
        <title>16Stimator: statistical estimation of ribosomal gene copy numbers from draft genome assemblies.</title>
        <authorList>
            <person name="Perisin M.A."/>
            <person name="Vetter M."/>
            <person name="Gilbert J.A."/>
            <person name="Bergelson J."/>
        </authorList>
    </citation>
    <scope>NUCLEOTIDE SEQUENCE [LARGE SCALE GENOMIC DNA]</scope>
    <source>
        <strain evidence="3 4">MEJ086</strain>
    </source>
</reference>
<evidence type="ECO:0000313" key="3">
    <source>
        <dbReference type="EMBL" id="KIP97895.1"/>
    </source>
</evidence>
<evidence type="ECO:0000256" key="1">
    <source>
        <dbReference type="SAM" id="Coils"/>
    </source>
</evidence>
<accession>A0A0D0KLP8</accession>
<dbReference type="RefSeq" id="WP_042555325.1">
    <property type="nucleotide sequence ID" value="NZ_JXQW01000057.1"/>
</dbReference>
<proteinExistence type="predicted"/>
<comment type="caution">
    <text evidence="3">The sequence shown here is derived from an EMBL/GenBank/DDBJ whole genome shotgun (WGS) entry which is preliminary data.</text>
</comment>
<dbReference type="AlphaFoldDB" id="A0A0D0KLP8"/>
<keyword evidence="2" id="KW-1133">Transmembrane helix</keyword>
<name>A0A0D0KLP8_9PSED</name>
<organism evidence="3 4">
    <name type="scientific">Pseudomonas fulva</name>
    <dbReference type="NCBI Taxonomy" id="47880"/>
    <lineage>
        <taxon>Bacteria</taxon>
        <taxon>Pseudomonadati</taxon>
        <taxon>Pseudomonadota</taxon>
        <taxon>Gammaproteobacteria</taxon>
        <taxon>Pseudomonadales</taxon>
        <taxon>Pseudomonadaceae</taxon>
        <taxon>Pseudomonas</taxon>
    </lineage>
</organism>
<keyword evidence="2" id="KW-0812">Transmembrane</keyword>
<sequence>MDDEITFDDWFNSLSMVKVWALLVSVVTVLSALATAGFWFGQKFSENQSAMQITSLQTQVQLLEANYQSASSSLEQWRGAYKNLENEMTQRNGQISQLSSQLSRQNNCVFIQSQIRLNKNRMDSIDNSFSFVGDGPYGQRLRQERNELNQENARYQEQLGRCGG</sequence>
<gene>
    <name evidence="3" type="ORF">RU08_18630</name>
</gene>
<feature type="coiled-coil region" evidence="1">
    <location>
        <begin position="67"/>
        <end position="101"/>
    </location>
</feature>
<evidence type="ECO:0000256" key="2">
    <source>
        <dbReference type="SAM" id="Phobius"/>
    </source>
</evidence>
<keyword evidence="2" id="KW-0472">Membrane</keyword>
<dbReference type="Proteomes" id="UP000032068">
    <property type="component" value="Unassembled WGS sequence"/>
</dbReference>
<evidence type="ECO:0000313" key="4">
    <source>
        <dbReference type="Proteomes" id="UP000032068"/>
    </source>
</evidence>
<dbReference type="OrthoDB" id="9919646at2"/>
<keyword evidence="1" id="KW-0175">Coiled coil</keyword>